<name>A0AAV5TJK8_9BILA</name>
<evidence type="ECO:0000256" key="1">
    <source>
        <dbReference type="SAM" id="Phobius"/>
    </source>
</evidence>
<comment type="caution">
    <text evidence="2">The sequence shown here is derived from an EMBL/GenBank/DDBJ whole genome shotgun (WGS) entry which is preliminary data.</text>
</comment>
<feature type="transmembrane region" description="Helical" evidence="1">
    <location>
        <begin position="143"/>
        <end position="165"/>
    </location>
</feature>
<keyword evidence="1" id="KW-0812">Transmembrane</keyword>
<feature type="transmembrane region" description="Helical" evidence="1">
    <location>
        <begin position="103"/>
        <end position="123"/>
    </location>
</feature>
<gene>
    <name evidence="2" type="ORF">PENTCL1PPCAC_16785</name>
</gene>
<reference evidence="2" key="1">
    <citation type="submission" date="2023-10" db="EMBL/GenBank/DDBJ databases">
        <title>Genome assembly of Pristionchus species.</title>
        <authorList>
            <person name="Yoshida K."/>
            <person name="Sommer R.J."/>
        </authorList>
    </citation>
    <scope>NUCLEOTIDE SEQUENCE</scope>
    <source>
        <strain evidence="2">RS0144</strain>
    </source>
</reference>
<dbReference type="AlphaFoldDB" id="A0AAV5TJK8"/>
<sequence>MAGLLSYCLPAFFFKPDAVSTDIAAPLLKQKFGLTRNHGYMAMIGYYGGDLEERWKAYAGLMVIYLLFICFYVVGIIFTIKIHKEAFDKNRSKKRKFLEKRHLLCFWSQAILISVCDELPRLIWATLPLFSIASDLPDEFTKYSAPILPIASAFSIIYTVPELYIHIVKSRGRPIAPSIDIGTTNS</sequence>
<dbReference type="EMBL" id="BTSX01000004">
    <property type="protein sequence ID" value="GMS94610.1"/>
    <property type="molecule type" value="Genomic_DNA"/>
</dbReference>
<accession>A0AAV5TJK8</accession>
<evidence type="ECO:0008006" key="4">
    <source>
        <dbReference type="Google" id="ProtNLM"/>
    </source>
</evidence>
<keyword evidence="1" id="KW-0472">Membrane</keyword>
<dbReference type="InterPro" id="IPR019428">
    <property type="entry name" value="7TM_GPCR_serpentine_rcpt_Str"/>
</dbReference>
<evidence type="ECO:0000313" key="3">
    <source>
        <dbReference type="Proteomes" id="UP001432027"/>
    </source>
</evidence>
<feature type="non-terminal residue" evidence="2">
    <location>
        <position position="186"/>
    </location>
</feature>
<keyword evidence="1" id="KW-1133">Transmembrane helix</keyword>
<protein>
    <recommendedName>
        <fullName evidence="4">G protein-coupled receptor</fullName>
    </recommendedName>
</protein>
<feature type="transmembrane region" description="Helical" evidence="1">
    <location>
        <begin position="57"/>
        <end position="82"/>
    </location>
</feature>
<organism evidence="2 3">
    <name type="scientific">Pristionchus entomophagus</name>
    <dbReference type="NCBI Taxonomy" id="358040"/>
    <lineage>
        <taxon>Eukaryota</taxon>
        <taxon>Metazoa</taxon>
        <taxon>Ecdysozoa</taxon>
        <taxon>Nematoda</taxon>
        <taxon>Chromadorea</taxon>
        <taxon>Rhabditida</taxon>
        <taxon>Rhabditina</taxon>
        <taxon>Diplogasteromorpha</taxon>
        <taxon>Diplogasteroidea</taxon>
        <taxon>Neodiplogasteridae</taxon>
        <taxon>Pristionchus</taxon>
    </lineage>
</organism>
<keyword evidence="3" id="KW-1185">Reference proteome</keyword>
<dbReference type="Proteomes" id="UP001432027">
    <property type="component" value="Unassembled WGS sequence"/>
</dbReference>
<proteinExistence type="predicted"/>
<dbReference type="Pfam" id="PF10326">
    <property type="entry name" value="7TM_GPCR_Str"/>
    <property type="match status" value="1"/>
</dbReference>
<evidence type="ECO:0000313" key="2">
    <source>
        <dbReference type="EMBL" id="GMS94610.1"/>
    </source>
</evidence>